<dbReference type="GeneID" id="93487427"/>
<evidence type="ECO:0000313" key="2">
    <source>
        <dbReference type="Proteomes" id="UP000078142"/>
    </source>
</evidence>
<dbReference type="EMBL" id="CP015852">
    <property type="protein sequence ID" value="ANI00902.1"/>
    <property type="molecule type" value="Genomic_DNA"/>
</dbReference>
<proteinExistence type="predicted"/>
<gene>
    <name evidence="1" type="ORF">A8L59_03540</name>
</gene>
<accession>A0AAC9BX51</accession>
<evidence type="ECO:0000313" key="1">
    <source>
        <dbReference type="EMBL" id="ANI00902.1"/>
    </source>
</evidence>
<dbReference type="Proteomes" id="UP000078142">
    <property type="component" value="Chromosome"/>
</dbReference>
<name>A0AAC9BX51_9PSED</name>
<organism evidence="1 2">
    <name type="scientific">Pseudomonas koreensis</name>
    <dbReference type="NCBI Taxonomy" id="198620"/>
    <lineage>
        <taxon>Bacteria</taxon>
        <taxon>Pseudomonadati</taxon>
        <taxon>Pseudomonadota</taxon>
        <taxon>Gammaproteobacteria</taxon>
        <taxon>Pseudomonadales</taxon>
        <taxon>Pseudomonadaceae</taxon>
        <taxon>Pseudomonas</taxon>
    </lineage>
</organism>
<protein>
    <submittedName>
        <fullName evidence="1">Uncharacterized protein</fullName>
    </submittedName>
</protein>
<dbReference type="RefSeq" id="WP_064589950.1">
    <property type="nucleotide sequence ID" value="NZ_CP015852.1"/>
</dbReference>
<sequence length="228" mass="24585">MAVHLDEAEKQILGALLADFSDRTLTADQLTDGYEGPQVSDLTAAICAGGDITQVDFDIAFSDLEKKKLINTGPYAIYENDPNSSVMFFGGYSKREYAGLTQLGYKTARQSPNRPSRVPRIVNNVNISGGHFSNLQLAAGNSVTQKMESTSGVDSDILTKLVSILEKQGQVVSIDQRKDLASALEEASEGNGKQAKSMLEKVCGPAWESVQPVMWPIVGELVKKSLGL</sequence>
<reference evidence="1 2" key="1">
    <citation type="submission" date="2016-05" db="EMBL/GenBank/DDBJ databases">
        <authorList>
            <person name="Wang S."/>
            <person name="Zhu B."/>
        </authorList>
    </citation>
    <scope>NUCLEOTIDE SEQUENCE [LARGE SCALE GENOMIC DNA]</scope>
    <source>
        <strain evidence="1 2">CRS05-R5</strain>
    </source>
</reference>
<dbReference type="AlphaFoldDB" id="A0AAC9BX51"/>